<evidence type="ECO:0000313" key="8">
    <source>
        <dbReference type="Proteomes" id="UP001248709"/>
    </source>
</evidence>
<evidence type="ECO:0000256" key="6">
    <source>
        <dbReference type="SAM" id="Phobius"/>
    </source>
</evidence>
<keyword evidence="4 6" id="KW-1133">Transmembrane helix</keyword>
<gene>
    <name evidence="7" type="ORF">J2Z22_003643</name>
</gene>
<feature type="transmembrane region" description="Helical" evidence="6">
    <location>
        <begin position="35"/>
        <end position="55"/>
    </location>
</feature>
<comment type="caution">
    <text evidence="7">The sequence shown here is derived from an EMBL/GenBank/DDBJ whole genome shotgun (WGS) entry which is preliminary data.</text>
</comment>
<protein>
    <submittedName>
        <fullName evidence="7">ATP synthase protein I</fullName>
    </submittedName>
</protein>
<evidence type="ECO:0000256" key="4">
    <source>
        <dbReference type="ARBA" id="ARBA00022989"/>
    </source>
</evidence>
<keyword evidence="5 6" id="KW-0472">Membrane</keyword>
<feature type="transmembrane region" description="Helical" evidence="6">
    <location>
        <begin position="12"/>
        <end position="29"/>
    </location>
</feature>
<accession>A0ABU3HB48</accession>
<evidence type="ECO:0000256" key="1">
    <source>
        <dbReference type="ARBA" id="ARBA00004651"/>
    </source>
</evidence>
<evidence type="ECO:0000256" key="5">
    <source>
        <dbReference type="ARBA" id="ARBA00023136"/>
    </source>
</evidence>
<name>A0ABU3HB48_9BACL</name>
<proteinExistence type="predicted"/>
<evidence type="ECO:0000256" key="3">
    <source>
        <dbReference type="ARBA" id="ARBA00022692"/>
    </source>
</evidence>
<dbReference type="EMBL" id="JAUSUY010000016">
    <property type="protein sequence ID" value="MDT3428053.1"/>
    <property type="molecule type" value="Genomic_DNA"/>
</dbReference>
<comment type="subcellular location">
    <subcellularLocation>
        <location evidence="1">Cell membrane</location>
        <topology evidence="1">Multi-pass membrane protein</topology>
    </subcellularLocation>
</comment>
<dbReference type="InterPro" id="IPR005598">
    <property type="entry name" value="ATP_synth_I"/>
</dbReference>
<sequence length="125" mass="13697">MNETSKMNKLMIMTIMGIIAVCFIIAEIMPHRRTVFHGVVLGAFVSCLNVLHMAYKVRKISIAAAGGSKKRVTLGFSFRIATSILAIVLALEFPHYFNDIAVCASLAAGQFVLFIVGFVMVLNED</sequence>
<dbReference type="RefSeq" id="WP_025703111.1">
    <property type="nucleotide sequence ID" value="NZ_JAUSUY010000016.1"/>
</dbReference>
<keyword evidence="3 6" id="KW-0812">Transmembrane</keyword>
<evidence type="ECO:0000256" key="2">
    <source>
        <dbReference type="ARBA" id="ARBA00022475"/>
    </source>
</evidence>
<reference evidence="7 8" key="1">
    <citation type="submission" date="2023-07" db="EMBL/GenBank/DDBJ databases">
        <title>Genomic Encyclopedia of Type Strains, Phase IV (KMG-IV): sequencing the most valuable type-strain genomes for metagenomic binning, comparative biology and taxonomic classification.</title>
        <authorList>
            <person name="Goeker M."/>
        </authorList>
    </citation>
    <scope>NUCLEOTIDE SEQUENCE [LARGE SCALE GENOMIC DNA]</scope>
    <source>
        <strain evidence="7 8">T98</strain>
    </source>
</reference>
<evidence type="ECO:0000313" key="7">
    <source>
        <dbReference type="EMBL" id="MDT3428053.1"/>
    </source>
</evidence>
<keyword evidence="8" id="KW-1185">Reference proteome</keyword>
<feature type="transmembrane region" description="Helical" evidence="6">
    <location>
        <begin position="99"/>
        <end position="122"/>
    </location>
</feature>
<dbReference type="Proteomes" id="UP001248709">
    <property type="component" value="Unassembled WGS sequence"/>
</dbReference>
<keyword evidence="2" id="KW-1003">Cell membrane</keyword>
<dbReference type="Pfam" id="PF03899">
    <property type="entry name" value="ATP-synt_I"/>
    <property type="match status" value="1"/>
</dbReference>
<organism evidence="7 8">
    <name type="scientific">Paenibacillus forsythiae</name>
    <dbReference type="NCBI Taxonomy" id="365616"/>
    <lineage>
        <taxon>Bacteria</taxon>
        <taxon>Bacillati</taxon>
        <taxon>Bacillota</taxon>
        <taxon>Bacilli</taxon>
        <taxon>Bacillales</taxon>
        <taxon>Paenibacillaceae</taxon>
        <taxon>Paenibacillus</taxon>
    </lineage>
</organism>
<feature type="transmembrane region" description="Helical" evidence="6">
    <location>
        <begin position="76"/>
        <end position="93"/>
    </location>
</feature>